<sequence>MICWTLVLFFLSTRIKSADFLSAPPKKTNPCNFFVVFILVPFFFFFFIFFTLNILPAPKTTKRALRAAYRCKEHPGSKGHWAFRAFSQQLPWLTGAGTDQPRSGVVSTVRWLFRRGVFFSHKS</sequence>
<evidence type="ECO:0000313" key="4">
    <source>
        <dbReference type="Proteomes" id="UP000095085"/>
    </source>
</evidence>
<feature type="signal peptide" evidence="2">
    <location>
        <begin position="1"/>
        <end position="17"/>
    </location>
</feature>
<dbReference type="RefSeq" id="XP_020077263.1">
    <property type="nucleotide sequence ID" value="XM_020223028.1"/>
</dbReference>
<reference evidence="4" key="1">
    <citation type="submission" date="2016-05" db="EMBL/GenBank/DDBJ databases">
        <title>Comparative genomics of biotechnologically important yeasts.</title>
        <authorList>
            <consortium name="DOE Joint Genome Institute"/>
            <person name="Riley R."/>
            <person name="Haridas S."/>
            <person name="Wolfe K.H."/>
            <person name="Lopes M.R."/>
            <person name="Hittinger C.T."/>
            <person name="Goker M."/>
            <person name="Salamov A."/>
            <person name="Wisecaver J."/>
            <person name="Long T.M."/>
            <person name="Aerts A.L."/>
            <person name="Barry K."/>
            <person name="Choi C."/>
            <person name="Clum A."/>
            <person name="Coughlan A.Y."/>
            <person name="Deshpande S."/>
            <person name="Douglass A.P."/>
            <person name="Hanson S.J."/>
            <person name="Klenk H.-P."/>
            <person name="Labutti K."/>
            <person name="Lapidus A."/>
            <person name="Lindquist E."/>
            <person name="Lipzen A."/>
            <person name="Meier-Kolthoff J.P."/>
            <person name="Ohm R.A."/>
            <person name="Otillar R.P."/>
            <person name="Pangilinan J."/>
            <person name="Peng Y."/>
            <person name="Rokas A."/>
            <person name="Rosa C.A."/>
            <person name="Scheuner C."/>
            <person name="Sibirny A.A."/>
            <person name="Slot J.C."/>
            <person name="Stielow J.B."/>
            <person name="Sun H."/>
            <person name="Kurtzman C.P."/>
            <person name="Blackwell M."/>
            <person name="Grigoriev I.V."/>
            <person name="Jeffries T.W."/>
        </authorList>
    </citation>
    <scope>NUCLEOTIDE SEQUENCE [LARGE SCALE GENOMIC DNA]</scope>
    <source>
        <strain evidence="4">NRRL Y-1933</strain>
    </source>
</reference>
<keyword evidence="4" id="KW-1185">Reference proteome</keyword>
<keyword evidence="2" id="KW-0732">Signal</keyword>
<keyword evidence="1" id="KW-0472">Membrane</keyword>
<protein>
    <recommendedName>
        <fullName evidence="5">Secreted protein</fullName>
    </recommendedName>
</protein>
<gene>
    <name evidence="3" type="ORF">HYPBUDRAFT_203119</name>
</gene>
<keyword evidence="1" id="KW-0812">Transmembrane</keyword>
<evidence type="ECO:0000313" key="3">
    <source>
        <dbReference type="EMBL" id="ODV68196.1"/>
    </source>
</evidence>
<evidence type="ECO:0000256" key="2">
    <source>
        <dbReference type="SAM" id="SignalP"/>
    </source>
</evidence>
<dbReference type="Proteomes" id="UP000095085">
    <property type="component" value="Unassembled WGS sequence"/>
</dbReference>
<evidence type="ECO:0000256" key="1">
    <source>
        <dbReference type="SAM" id="Phobius"/>
    </source>
</evidence>
<feature type="transmembrane region" description="Helical" evidence="1">
    <location>
        <begin position="33"/>
        <end position="55"/>
    </location>
</feature>
<evidence type="ECO:0008006" key="5">
    <source>
        <dbReference type="Google" id="ProtNLM"/>
    </source>
</evidence>
<organism evidence="3 4">
    <name type="scientific">Hyphopichia burtonii NRRL Y-1933</name>
    <dbReference type="NCBI Taxonomy" id="984485"/>
    <lineage>
        <taxon>Eukaryota</taxon>
        <taxon>Fungi</taxon>
        <taxon>Dikarya</taxon>
        <taxon>Ascomycota</taxon>
        <taxon>Saccharomycotina</taxon>
        <taxon>Pichiomycetes</taxon>
        <taxon>Debaryomycetaceae</taxon>
        <taxon>Hyphopichia</taxon>
    </lineage>
</organism>
<name>A0A1E4RLS7_9ASCO</name>
<proteinExistence type="predicted"/>
<dbReference type="GeneID" id="30997577"/>
<keyword evidence="1" id="KW-1133">Transmembrane helix</keyword>
<accession>A0A1E4RLS7</accession>
<dbReference type="AlphaFoldDB" id="A0A1E4RLS7"/>
<dbReference type="EMBL" id="KV454540">
    <property type="protein sequence ID" value="ODV68196.1"/>
    <property type="molecule type" value="Genomic_DNA"/>
</dbReference>
<feature type="chain" id="PRO_5009162395" description="Secreted protein" evidence="2">
    <location>
        <begin position="18"/>
        <end position="123"/>
    </location>
</feature>